<comment type="caution">
    <text evidence="1">The sequence shown here is derived from an EMBL/GenBank/DDBJ whole genome shotgun (WGS) entry which is preliminary data.</text>
</comment>
<sequence length="343" mass="36834">MAALHGVPSPAEPPPTPLMVRNWRREAVRHLRLAHVAVREAHAEYEQGAEEGHTALSKLCNALLSYLHLPSMPLGLAANIQVGGTVYDVRAAAAAKLVALHFQHAGELANAMARLIGAAERACAALNALRNAILHAHPWQAADEVAIGGTLSLPAAADHLCTVLNMMLADLCDKADVANAAGLHAQQLQHAQAQTQGLPWQSRHINAIGQLLSTVAQVSKFQPWLGKGSTGLFGGEHREAAWRDWKVEEGSESKRGCPDGMQGLERSKGLGISRHTVTQQHIVEQQKVPQSVPAPPLPPPFGAEQLERRATVWLCVWLLQPHVHEGEREEALAGLGEVLAACE</sequence>
<dbReference type="EMBL" id="MU070416">
    <property type="protein sequence ID" value="KAF5827828.1"/>
    <property type="molecule type" value="Genomic_DNA"/>
</dbReference>
<reference evidence="1" key="1">
    <citation type="submission" date="2017-08" db="EMBL/GenBank/DDBJ databases">
        <authorList>
            <person name="Polle J.E."/>
            <person name="Barry K."/>
            <person name="Cushman J."/>
            <person name="Schmutz J."/>
            <person name="Tran D."/>
            <person name="Hathwaick L.T."/>
            <person name="Yim W.C."/>
            <person name="Jenkins J."/>
            <person name="Mckie-Krisberg Z.M."/>
            <person name="Prochnik S."/>
            <person name="Lindquist E."/>
            <person name="Dockter R.B."/>
            <person name="Adam C."/>
            <person name="Molina H."/>
            <person name="Bunkerborg J."/>
            <person name="Jin E."/>
            <person name="Buchheim M."/>
            <person name="Magnuson J."/>
        </authorList>
    </citation>
    <scope>NUCLEOTIDE SEQUENCE</scope>
    <source>
        <strain evidence="1">CCAP 19/18</strain>
    </source>
</reference>
<organism evidence="1 2">
    <name type="scientific">Dunaliella salina</name>
    <name type="common">Green alga</name>
    <name type="synonym">Protococcus salinus</name>
    <dbReference type="NCBI Taxonomy" id="3046"/>
    <lineage>
        <taxon>Eukaryota</taxon>
        <taxon>Viridiplantae</taxon>
        <taxon>Chlorophyta</taxon>
        <taxon>core chlorophytes</taxon>
        <taxon>Chlorophyceae</taxon>
        <taxon>CS clade</taxon>
        <taxon>Chlamydomonadales</taxon>
        <taxon>Dunaliellaceae</taxon>
        <taxon>Dunaliella</taxon>
    </lineage>
</organism>
<name>A0ABQ7FZP3_DUNSA</name>
<evidence type="ECO:0000313" key="2">
    <source>
        <dbReference type="Proteomes" id="UP000815325"/>
    </source>
</evidence>
<evidence type="ECO:0000313" key="1">
    <source>
        <dbReference type="EMBL" id="KAF5827828.1"/>
    </source>
</evidence>
<accession>A0ABQ7FZP3</accession>
<dbReference type="Proteomes" id="UP000815325">
    <property type="component" value="Unassembled WGS sequence"/>
</dbReference>
<proteinExistence type="predicted"/>
<keyword evidence="2" id="KW-1185">Reference proteome</keyword>
<gene>
    <name evidence="1" type="ORF">DUNSADRAFT_18682</name>
</gene>
<protein>
    <submittedName>
        <fullName evidence="1">Uncharacterized protein</fullName>
    </submittedName>
</protein>